<dbReference type="EMBL" id="MCFA01000092">
    <property type="protein sequence ID" value="ORY08986.1"/>
    <property type="molecule type" value="Genomic_DNA"/>
</dbReference>
<dbReference type="InterPro" id="IPR036770">
    <property type="entry name" value="Ankyrin_rpt-contain_sf"/>
</dbReference>
<proteinExistence type="predicted"/>
<feature type="repeat" description="ANK" evidence="1">
    <location>
        <begin position="32"/>
        <end position="64"/>
    </location>
</feature>
<keyword evidence="1" id="KW-0040">ANK repeat</keyword>
<protein>
    <submittedName>
        <fullName evidence="2">Uncharacterized protein</fullName>
    </submittedName>
</protein>
<evidence type="ECO:0000313" key="2">
    <source>
        <dbReference type="EMBL" id="ORY08986.1"/>
    </source>
</evidence>
<dbReference type="InterPro" id="IPR002110">
    <property type="entry name" value="Ankyrin_rpt"/>
</dbReference>
<comment type="caution">
    <text evidence="2">The sequence shown here is derived from an EMBL/GenBank/DDBJ whole genome shotgun (WGS) entry which is preliminary data.</text>
</comment>
<dbReference type="SUPFAM" id="SSF48403">
    <property type="entry name" value="Ankyrin repeat"/>
    <property type="match status" value="1"/>
</dbReference>
<dbReference type="PROSITE" id="PS50297">
    <property type="entry name" value="ANK_REP_REGION"/>
    <property type="match status" value="1"/>
</dbReference>
<dbReference type="Gene3D" id="1.25.40.20">
    <property type="entry name" value="Ankyrin repeat-containing domain"/>
    <property type="match status" value="1"/>
</dbReference>
<dbReference type="Proteomes" id="UP000193144">
    <property type="component" value="Unassembled WGS sequence"/>
</dbReference>
<dbReference type="PROSITE" id="PS50088">
    <property type="entry name" value="ANK_REPEAT"/>
    <property type="match status" value="1"/>
</dbReference>
<keyword evidence="3" id="KW-1185">Reference proteome</keyword>
<dbReference type="Pfam" id="PF12796">
    <property type="entry name" value="Ank_2"/>
    <property type="match status" value="1"/>
</dbReference>
<dbReference type="AlphaFoldDB" id="A0A1Y1ZFI0"/>
<reference evidence="2 3" key="1">
    <citation type="submission" date="2016-07" db="EMBL/GenBank/DDBJ databases">
        <title>Pervasive Adenine N6-methylation of Active Genes in Fungi.</title>
        <authorList>
            <consortium name="DOE Joint Genome Institute"/>
            <person name="Mondo S.J."/>
            <person name="Dannebaum R.O."/>
            <person name="Kuo R.C."/>
            <person name="Labutti K."/>
            <person name="Haridas S."/>
            <person name="Kuo A."/>
            <person name="Salamov A."/>
            <person name="Ahrendt S.R."/>
            <person name="Lipzen A."/>
            <person name="Sullivan W."/>
            <person name="Andreopoulos W.B."/>
            <person name="Clum A."/>
            <person name="Lindquist E."/>
            <person name="Daum C."/>
            <person name="Ramamoorthy G.K."/>
            <person name="Gryganskyi A."/>
            <person name="Culley D."/>
            <person name="Magnuson J.K."/>
            <person name="James T.Y."/>
            <person name="O'Malley M.A."/>
            <person name="Stajich J.E."/>
            <person name="Spatafora J.W."/>
            <person name="Visel A."/>
            <person name="Grigoriev I.V."/>
        </authorList>
    </citation>
    <scope>NUCLEOTIDE SEQUENCE [LARGE SCALE GENOMIC DNA]</scope>
    <source>
        <strain evidence="2 3">CBS 115471</strain>
    </source>
</reference>
<accession>A0A1Y1ZFI0</accession>
<gene>
    <name evidence="2" type="ORF">BCR34DRAFT_569028</name>
</gene>
<evidence type="ECO:0000256" key="1">
    <source>
        <dbReference type="PROSITE-ProRule" id="PRU00023"/>
    </source>
</evidence>
<organism evidence="2 3">
    <name type="scientific">Clohesyomyces aquaticus</name>
    <dbReference type="NCBI Taxonomy" id="1231657"/>
    <lineage>
        <taxon>Eukaryota</taxon>
        <taxon>Fungi</taxon>
        <taxon>Dikarya</taxon>
        <taxon>Ascomycota</taxon>
        <taxon>Pezizomycotina</taxon>
        <taxon>Dothideomycetes</taxon>
        <taxon>Pleosporomycetidae</taxon>
        <taxon>Pleosporales</taxon>
        <taxon>Lindgomycetaceae</taxon>
        <taxon>Clohesyomyces</taxon>
    </lineage>
</organism>
<sequence>MTALNSAISRKNAALVDWHLSHAADPNFHTGSGGDPLARAAVNGMLGVVRALLEHGASLQNTEALVAAAANFDRSSEAIEIMEYLLDAGADINYVEKAKMSDLIGESVFTGTCKQVGTRCH</sequence>
<dbReference type="OrthoDB" id="4772757at2759"/>
<evidence type="ECO:0000313" key="3">
    <source>
        <dbReference type="Proteomes" id="UP000193144"/>
    </source>
</evidence>
<name>A0A1Y1ZFI0_9PLEO</name>